<dbReference type="PANTHER" id="PTHR13568:SF9">
    <property type="entry name" value="TRANSMEMBRANE PROTEIN 203"/>
    <property type="match status" value="1"/>
</dbReference>
<dbReference type="AlphaFoldDB" id="A0A132A7G1"/>
<evidence type="ECO:0000313" key="1">
    <source>
        <dbReference type="EMBL" id="KPM06911.1"/>
    </source>
</evidence>
<comment type="caution">
    <text evidence="1">The sequence shown here is derived from an EMBL/GenBank/DDBJ whole genome shotgun (WGS) entry which is preliminary data.</text>
</comment>
<reference evidence="1 2" key="1">
    <citation type="journal article" date="2015" name="Parasit. Vectors">
        <title>Draft genome of the scabies mite.</title>
        <authorList>
            <person name="Rider S.D.Jr."/>
            <person name="Morgan M.S."/>
            <person name="Arlian L.G."/>
        </authorList>
    </citation>
    <scope>NUCLEOTIDE SEQUENCE [LARGE SCALE GENOMIC DNA]</scope>
    <source>
        <strain evidence="1">Arlian Lab</strain>
    </source>
</reference>
<dbReference type="VEuPathDB" id="VectorBase:SSCA002481"/>
<dbReference type="Proteomes" id="UP000616769">
    <property type="component" value="Unassembled WGS sequence"/>
</dbReference>
<sequence>MFHSWQELSKWLNMSIFEILMFVWASILFTILLPLKIDNPFNFDPQTLTWWHIFSPYFLYDALASYFNVIIFIRQFQTGRIRLAFIRLICMLTRISMYCLVKIFLISKFDNKFNSGYSEIFLPLFLLFLK</sequence>
<dbReference type="EMBL" id="JXLN01011146">
    <property type="protein sequence ID" value="KPM06911.1"/>
    <property type="molecule type" value="Genomic_DNA"/>
</dbReference>
<proteinExistence type="predicted"/>
<dbReference type="PANTHER" id="PTHR13568">
    <property type="entry name" value="FAM11A, B PROTEIN"/>
    <property type="match status" value="1"/>
</dbReference>
<accession>A0A132A7G1</accession>
<dbReference type="InterPro" id="IPR019396">
    <property type="entry name" value="TM_Fragile-X-F-assoc"/>
</dbReference>
<organism evidence="1 2">
    <name type="scientific">Sarcoptes scabiei</name>
    <name type="common">Itch mite</name>
    <name type="synonym">Acarus scabiei</name>
    <dbReference type="NCBI Taxonomy" id="52283"/>
    <lineage>
        <taxon>Eukaryota</taxon>
        <taxon>Metazoa</taxon>
        <taxon>Ecdysozoa</taxon>
        <taxon>Arthropoda</taxon>
        <taxon>Chelicerata</taxon>
        <taxon>Arachnida</taxon>
        <taxon>Acari</taxon>
        <taxon>Acariformes</taxon>
        <taxon>Sarcoptiformes</taxon>
        <taxon>Astigmata</taxon>
        <taxon>Psoroptidia</taxon>
        <taxon>Sarcoptoidea</taxon>
        <taxon>Sarcoptidae</taxon>
        <taxon>Sarcoptinae</taxon>
        <taxon>Sarcoptes</taxon>
    </lineage>
</organism>
<evidence type="ECO:0000313" key="2">
    <source>
        <dbReference type="Proteomes" id="UP000616769"/>
    </source>
</evidence>
<name>A0A132A7G1_SARSC</name>
<gene>
    <name evidence="1" type="ORF">QR98_0053920</name>
</gene>
<protein>
    <submittedName>
        <fullName evidence="1">Uncharacterized protein</fullName>
    </submittedName>
</protein>